<dbReference type="Gene3D" id="1.25.40.10">
    <property type="entry name" value="Tetratricopeptide repeat domain"/>
    <property type="match status" value="2"/>
</dbReference>
<dbReference type="InterPro" id="IPR011990">
    <property type="entry name" value="TPR-like_helical_dom_sf"/>
</dbReference>
<dbReference type="InterPro" id="IPR024983">
    <property type="entry name" value="CHAT_dom"/>
</dbReference>
<dbReference type="PANTHER" id="PTHR10098">
    <property type="entry name" value="RAPSYN-RELATED"/>
    <property type="match status" value="1"/>
</dbReference>
<gene>
    <name evidence="2" type="ORF">HOP12_02595</name>
</gene>
<organism evidence="2 3">
    <name type="scientific">Eiseniibacteriota bacterium</name>
    <dbReference type="NCBI Taxonomy" id="2212470"/>
    <lineage>
        <taxon>Bacteria</taxon>
        <taxon>Candidatus Eiseniibacteriota</taxon>
    </lineage>
</organism>
<evidence type="ECO:0000313" key="3">
    <source>
        <dbReference type="Proteomes" id="UP000580839"/>
    </source>
</evidence>
<reference evidence="2 3" key="1">
    <citation type="submission" date="2020-04" db="EMBL/GenBank/DDBJ databases">
        <title>Metagenomic profiling of ammonia- and methane-oxidizing microorganisms in a Dutch drinking water treatment plant.</title>
        <authorList>
            <person name="Poghosyan L."/>
            <person name="Leucker S."/>
        </authorList>
    </citation>
    <scope>NUCLEOTIDE SEQUENCE [LARGE SCALE GENOMIC DNA]</scope>
    <source>
        <strain evidence="2">S-RSF-IL-03</strain>
    </source>
</reference>
<dbReference type="Proteomes" id="UP000580839">
    <property type="component" value="Unassembled WGS sequence"/>
</dbReference>
<dbReference type="AlphaFoldDB" id="A0A849SBI5"/>
<dbReference type="EMBL" id="JABFRW010000026">
    <property type="protein sequence ID" value="NOT33038.1"/>
    <property type="molecule type" value="Genomic_DNA"/>
</dbReference>
<protein>
    <submittedName>
        <fullName evidence="2">CHAT domain-containing protein</fullName>
    </submittedName>
</protein>
<sequence length="1046" mass="112503">MLDSLGFAGLAALEAHPPASAPLRAELLGEVIESLLQGSMAREDSVVQLAKRAVAEAQALDSQTGSAAIVNAALRAARAYSIRSNAGDRDSCYAMLARARAQLSARTHRPNEDVDILGLELWAHLYLDDFRDVLRLAAIADSLCGVAGRCEPVTRFRIEVARARALMGNGQFASARASLELATRIRDAGGIRAEESMLLENQQASLEAFSGSNDRALEHIRRALAEASRLPPLRFRAISTVRQAASIHSSAGRFFESVQYAREAYDRVRTLLGEESATAAATRLSLGESLGHLGDYQTGLAEIRAALGTIERVQPNARGQRALALGMLSQTELRLGMAEEALNHAREAARLRSELMGLNHYFVAHTLGIVASALRQLERDEEARDTLLRVVEIEQRQGVSSQLTRGLAQLSETEMALGNATRALDLADRATAIADTLHGNGSVRYGEVAASRVAPLLAVGREPEAVAVALGVSGAEREQVRLASHALSEREALATESGRSWGYEYVMLAATHPGLEESAVRRLWNEVCLARSLVFRERSIQRAGSREASRSRLRARTDSSRAALAARLLQRPEGVSDSVWQADLLARRARVEQLERGLRASEGSEGRGTGPSGLDFSTAIPAGSALISFVRFHDTRLRGAATDERVGVLRYAAFVARDGRVRVFLLSRADALEPAIARFAALAFAPPAGDDARRREAQQQVVAAGVAVRKQIWDPLALALEGAQRIFVVPDGATAAVDLMTLPLDDGRFLAESGQAFERFTTEHDLTAPSGASPSATLLVVGAPDFEAGSKRRPAAQEQVAAHEGARGVPELWALPESKIEADTVFAMWRAGSKSHRPDLLLTGADAGERAVRSALEHCTMLHFATHAYRVGEAASPRGNDMSFRGVGGWEVADGASKRRVQRFDMRVVGLALAGARNLDEPAPPESDGWLTDEEVSSLDLNAVDCAVLSACHTGVFDAGQTESVQGLYRAFRLAGCRRVVMSLGPVNDEAARKWIVEFYRARLAGGSVASAARDASLSRLRELRQAGLLPHPSQWAVFVAAGARE</sequence>
<comment type="caution">
    <text evidence="2">The sequence shown here is derived from an EMBL/GenBank/DDBJ whole genome shotgun (WGS) entry which is preliminary data.</text>
</comment>
<proteinExistence type="predicted"/>
<evidence type="ECO:0000259" key="1">
    <source>
        <dbReference type="Pfam" id="PF12770"/>
    </source>
</evidence>
<dbReference type="Pfam" id="PF12770">
    <property type="entry name" value="CHAT"/>
    <property type="match status" value="1"/>
</dbReference>
<evidence type="ECO:0000313" key="2">
    <source>
        <dbReference type="EMBL" id="NOT33038.1"/>
    </source>
</evidence>
<dbReference type="SUPFAM" id="SSF48452">
    <property type="entry name" value="TPR-like"/>
    <property type="match status" value="2"/>
</dbReference>
<name>A0A849SBI5_UNCEI</name>
<accession>A0A849SBI5</accession>
<feature type="domain" description="CHAT" evidence="1">
    <location>
        <begin position="709"/>
        <end position="1043"/>
    </location>
</feature>